<protein>
    <submittedName>
        <fullName evidence="2">Uncharacterized protein</fullName>
    </submittedName>
</protein>
<gene>
    <name evidence="2" type="ORF">K466DRAFT_498855</name>
</gene>
<dbReference type="EMBL" id="ML211410">
    <property type="protein sequence ID" value="TFK83240.1"/>
    <property type="molecule type" value="Genomic_DNA"/>
</dbReference>
<name>A0A5C3P4M2_9APHY</name>
<keyword evidence="3" id="KW-1185">Reference proteome</keyword>
<evidence type="ECO:0000256" key="1">
    <source>
        <dbReference type="SAM" id="MobiDB-lite"/>
    </source>
</evidence>
<dbReference type="AlphaFoldDB" id="A0A5C3P4M2"/>
<organism evidence="2 3">
    <name type="scientific">Polyporus arcularius HHB13444</name>
    <dbReference type="NCBI Taxonomy" id="1314778"/>
    <lineage>
        <taxon>Eukaryota</taxon>
        <taxon>Fungi</taxon>
        <taxon>Dikarya</taxon>
        <taxon>Basidiomycota</taxon>
        <taxon>Agaricomycotina</taxon>
        <taxon>Agaricomycetes</taxon>
        <taxon>Polyporales</taxon>
        <taxon>Polyporaceae</taxon>
        <taxon>Polyporus</taxon>
    </lineage>
</organism>
<accession>A0A5C3P4M2</accession>
<evidence type="ECO:0000313" key="2">
    <source>
        <dbReference type="EMBL" id="TFK83240.1"/>
    </source>
</evidence>
<proteinExistence type="predicted"/>
<feature type="compositionally biased region" description="Pro residues" evidence="1">
    <location>
        <begin position="164"/>
        <end position="174"/>
    </location>
</feature>
<reference evidence="2 3" key="1">
    <citation type="journal article" date="2019" name="Nat. Ecol. Evol.">
        <title>Megaphylogeny resolves global patterns of mushroom evolution.</title>
        <authorList>
            <person name="Varga T."/>
            <person name="Krizsan K."/>
            <person name="Foldi C."/>
            <person name="Dima B."/>
            <person name="Sanchez-Garcia M."/>
            <person name="Sanchez-Ramirez S."/>
            <person name="Szollosi G.J."/>
            <person name="Szarkandi J.G."/>
            <person name="Papp V."/>
            <person name="Albert L."/>
            <person name="Andreopoulos W."/>
            <person name="Angelini C."/>
            <person name="Antonin V."/>
            <person name="Barry K.W."/>
            <person name="Bougher N.L."/>
            <person name="Buchanan P."/>
            <person name="Buyck B."/>
            <person name="Bense V."/>
            <person name="Catcheside P."/>
            <person name="Chovatia M."/>
            <person name="Cooper J."/>
            <person name="Damon W."/>
            <person name="Desjardin D."/>
            <person name="Finy P."/>
            <person name="Geml J."/>
            <person name="Haridas S."/>
            <person name="Hughes K."/>
            <person name="Justo A."/>
            <person name="Karasinski D."/>
            <person name="Kautmanova I."/>
            <person name="Kiss B."/>
            <person name="Kocsube S."/>
            <person name="Kotiranta H."/>
            <person name="LaButti K.M."/>
            <person name="Lechner B.E."/>
            <person name="Liimatainen K."/>
            <person name="Lipzen A."/>
            <person name="Lukacs Z."/>
            <person name="Mihaltcheva S."/>
            <person name="Morgado L.N."/>
            <person name="Niskanen T."/>
            <person name="Noordeloos M.E."/>
            <person name="Ohm R.A."/>
            <person name="Ortiz-Santana B."/>
            <person name="Ovrebo C."/>
            <person name="Racz N."/>
            <person name="Riley R."/>
            <person name="Savchenko A."/>
            <person name="Shiryaev A."/>
            <person name="Soop K."/>
            <person name="Spirin V."/>
            <person name="Szebenyi C."/>
            <person name="Tomsovsky M."/>
            <person name="Tulloss R.E."/>
            <person name="Uehling J."/>
            <person name="Grigoriev I.V."/>
            <person name="Vagvolgyi C."/>
            <person name="Papp T."/>
            <person name="Martin F.M."/>
            <person name="Miettinen O."/>
            <person name="Hibbett D.S."/>
            <person name="Nagy L.G."/>
        </authorList>
    </citation>
    <scope>NUCLEOTIDE SEQUENCE [LARGE SCALE GENOMIC DNA]</scope>
    <source>
        <strain evidence="2 3">HHB13444</strain>
    </source>
</reference>
<dbReference type="Proteomes" id="UP000308197">
    <property type="component" value="Unassembled WGS sequence"/>
</dbReference>
<evidence type="ECO:0000313" key="3">
    <source>
        <dbReference type="Proteomes" id="UP000308197"/>
    </source>
</evidence>
<feature type="region of interest" description="Disordered" evidence="1">
    <location>
        <begin position="163"/>
        <end position="186"/>
    </location>
</feature>
<sequence>MQGLFRTAPPLRVTSLRGPKLSCVRTQFRSYAASSRSDSLPPSFLSLYRLFLRSTAASILSQPKATAVLRQAWRPAFSQAAAVMRHLERGDAPPEQRRALTHWLTEWEKRVDKTLSLLYSSAVARGLPHQVTRNLYLMTLANKNVIDPPPFLLGGGVWNGQLPPGDPYYQPPKTPKSKTPQQRARERFTGRSLHALSDVIGMAEGSVGVLLGRLQRRR</sequence>
<dbReference type="InParanoid" id="A0A5C3P4M2"/>